<evidence type="ECO:0008006" key="4">
    <source>
        <dbReference type="Google" id="ProtNLM"/>
    </source>
</evidence>
<evidence type="ECO:0000313" key="2">
    <source>
        <dbReference type="EMBL" id="MBB6032933.1"/>
    </source>
</evidence>
<reference evidence="2 3" key="1">
    <citation type="submission" date="2020-08" db="EMBL/GenBank/DDBJ databases">
        <title>Genomic Encyclopedia of Type Strains, Phase IV (KMG-IV): sequencing the most valuable type-strain genomes for metagenomic binning, comparative biology and taxonomic classification.</title>
        <authorList>
            <person name="Goeker M."/>
        </authorList>
    </citation>
    <scope>NUCLEOTIDE SEQUENCE [LARGE SCALE GENOMIC DNA]</scope>
    <source>
        <strain evidence="2 3">YIM 65646</strain>
    </source>
</reference>
<evidence type="ECO:0000256" key="1">
    <source>
        <dbReference type="SAM" id="Phobius"/>
    </source>
</evidence>
<gene>
    <name evidence="2" type="ORF">HNR73_000780</name>
</gene>
<accession>A0A841FD48</accession>
<dbReference type="Proteomes" id="UP000548476">
    <property type="component" value="Unassembled WGS sequence"/>
</dbReference>
<dbReference type="EMBL" id="JACHGT010000002">
    <property type="protein sequence ID" value="MBB6032933.1"/>
    <property type="molecule type" value="Genomic_DNA"/>
</dbReference>
<sequence length="271" mass="27903">MSYGSDLRAVADAYADDIETADDLARTFLGAPDSLPLPSVVIHGLASVDTEAMRAQILALLPAKDSYGTITSENSEEITLMNRWQGAGADAFGHRWQALATYVNGDSSAAENVSLVSRINAHRDLAIGSDGVSGLVGAVEASQSQCVQYIQQNLKGLRTMWHDQLDLFGGLLGGTVVGGGAGAAIGAPFALVGAIPGAIIGTAVGAVAGCIAGVIHSQSAWTAEIERINQGTTGVAGLDDPFAFNTASITELQFTPGSVSSTELFAPWKPE</sequence>
<protein>
    <recommendedName>
        <fullName evidence="4">Glycine zipper family protein</fullName>
    </recommendedName>
</protein>
<feature type="transmembrane region" description="Helical" evidence="1">
    <location>
        <begin position="191"/>
        <end position="215"/>
    </location>
</feature>
<proteinExistence type="predicted"/>
<keyword evidence="1" id="KW-0472">Membrane</keyword>
<comment type="caution">
    <text evidence="2">The sequence shown here is derived from an EMBL/GenBank/DDBJ whole genome shotgun (WGS) entry which is preliminary data.</text>
</comment>
<keyword evidence="1" id="KW-0812">Transmembrane</keyword>
<dbReference type="AlphaFoldDB" id="A0A841FD48"/>
<name>A0A841FD48_9ACTN</name>
<feature type="transmembrane region" description="Helical" evidence="1">
    <location>
        <begin position="165"/>
        <end position="185"/>
    </location>
</feature>
<evidence type="ECO:0000313" key="3">
    <source>
        <dbReference type="Proteomes" id="UP000548476"/>
    </source>
</evidence>
<organism evidence="2 3">
    <name type="scientific">Phytomonospora endophytica</name>
    <dbReference type="NCBI Taxonomy" id="714109"/>
    <lineage>
        <taxon>Bacteria</taxon>
        <taxon>Bacillati</taxon>
        <taxon>Actinomycetota</taxon>
        <taxon>Actinomycetes</taxon>
        <taxon>Micromonosporales</taxon>
        <taxon>Micromonosporaceae</taxon>
        <taxon>Phytomonospora</taxon>
    </lineage>
</organism>
<keyword evidence="1" id="KW-1133">Transmembrane helix</keyword>
<dbReference type="RefSeq" id="WP_184785860.1">
    <property type="nucleotide sequence ID" value="NZ_BONT01000020.1"/>
</dbReference>
<keyword evidence="3" id="KW-1185">Reference proteome</keyword>